<proteinExistence type="predicted"/>
<evidence type="ECO:0000313" key="3">
    <source>
        <dbReference type="Proteomes" id="UP001187531"/>
    </source>
</evidence>
<dbReference type="AlphaFoldDB" id="A0AA88HL46"/>
<sequence length="165" mass="18539">MHSNLVDNKHEIPVILGTDNDGDYIESLHLMQIRVLDEVDVEIFDEIAALLNSVQAIAPAAPDLPHELLNLSFTECSKHDRQGNLSAHGQFSIKSHPGRERAKGGEETITRDKLKHPLDGLTSCEPLLSDTCPTCERYSKKPNDIEVDDEELPDQELDSSWKDEW</sequence>
<protein>
    <submittedName>
        <fullName evidence="2">Uncharacterized protein</fullName>
    </submittedName>
</protein>
<evidence type="ECO:0000256" key="1">
    <source>
        <dbReference type="SAM" id="MobiDB-lite"/>
    </source>
</evidence>
<comment type="caution">
    <text evidence="2">The sequence shown here is derived from an EMBL/GenBank/DDBJ whole genome shotgun (WGS) entry which is preliminary data.</text>
</comment>
<gene>
    <name evidence="2" type="ORF">QYM36_015230</name>
</gene>
<accession>A0AA88HL46</accession>
<name>A0AA88HL46_ARTSF</name>
<feature type="region of interest" description="Disordered" evidence="1">
    <location>
        <begin position="88"/>
        <end position="111"/>
    </location>
</feature>
<reference evidence="2" key="1">
    <citation type="submission" date="2023-07" db="EMBL/GenBank/DDBJ databases">
        <title>Chromosome-level genome assembly of Artemia franciscana.</title>
        <authorList>
            <person name="Jo E."/>
        </authorList>
    </citation>
    <scope>NUCLEOTIDE SEQUENCE</scope>
    <source>
        <tissue evidence="2">Whole body</tissue>
    </source>
</reference>
<dbReference type="Proteomes" id="UP001187531">
    <property type="component" value="Unassembled WGS sequence"/>
</dbReference>
<keyword evidence="3" id="KW-1185">Reference proteome</keyword>
<feature type="region of interest" description="Disordered" evidence="1">
    <location>
        <begin position="138"/>
        <end position="165"/>
    </location>
</feature>
<dbReference type="EMBL" id="JAVRJZ010000019">
    <property type="protein sequence ID" value="KAK2707462.1"/>
    <property type="molecule type" value="Genomic_DNA"/>
</dbReference>
<feature type="compositionally biased region" description="Basic and acidic residues" evidence="1">
    <location>
        <begin position="97"/>
        <end position="111"/>
    </location>
</feature>
<organism evidence="2 3">
    <name type="scientific">Artemia franciscana</name>
    <name type="common">Brine shrimp</name>
    <name type="synonym">Artemia sanfranciscana</name>
    <dbReference type="NCBI Taxonomy" id="6661"/>
    <lineage>
        <taxon>Eukaryota</taxon>
        <taxon>Metazoa</taxon>
        <taxon>Ecdysozoa</taxon>
        <taxon>Arthropoda</taxon>
        <taxon>Crustacea</taxon>
        <taxon>Branchiopoda</taxon>
        <taxon>Anostraca</taxon>
        <taxon>Artemiidae</taxon>
        <taxon>Artemia</taxon>
    </lineage>
</organism>
<feature type="compositionally biased region" description="Acidic residues" evidence="1">
    <location>
        <begin position="145"/>
        <end position="157"/>
    </location>
</feature>
<evidence type="ECO:0000313" key="2">
    <source>
        <dbReference type="EMBL" id="KAK2707462.1"/>
    </source>
</evidence>